<dbReference type="Gene3D" id="3.40.50.720">
    <property type="entry name" value="NAD(P)-binding Rossmann-like Domain"/>
    <property type="match status" value="1"/>
</dbReference>
<dbReference type="SUPFAM" id="SSF51735">
    <property type="entry name" value="NAD(P)-binding Rossmann-fold domains"/>
    <property type="match status" value="1"/>
</dbReference>
<name>A0A382Y684_9ZZZZ</name>
<reference evidence="3" key="1">
    <citation type="submission" date="2018-05" db="EMBL/GenBank/DDBJ databases">
        <authorList>
            <person name="Lanie J.A."/>
            <person name="Ng W.-L."/>
            <person name="Kazmierczak K.M."/>
            <person name="Andrzejewski T.M."/>
            <person name="Davidsen T.M."/>
            <person name="Wayne K.J."/>
            <person name="Tettelin H."/>
            <person name="Glass J.I."/>
            <person name="Rusch D."/>
            <person name="Podicherti R."/>
            <person name="Tsui H.-C.T."/>
            <person name="Winkler M.E."/>
        </authorList>
    </citation>
    <scope>NUCLEOTIDE SEQUENCE</scope>
</reference>
<evidence type="ECO:0000259" key="2">
    <source>
        <dbReference type="Pfam" id="PF16363"/>
    </source>
</evidence>
<feature type="non-terminal residue" evidence="3">
    <location>
        <position position="67"/>
    </location>
</feature>
<dbReference type="PANTHER" id="PTHR43574">
    <property type="entry name" value="EPIMERASE-RELATED"/>
    <property type="match status" value="1"/>
</dbReference>
<dbReference type="AlphaFoldDB" id="A0A382Y684"/>
<feature type="domain" description="NAD(P)-binding" evidence="2">
    <location>
        <begin position="4"/>
        <end position="66"/>
    </location>
</feature>
<evidence type="ECO:0000313" key="3">
    <source>
        <dbReference type="EMBL" id="SVD78847.1"/>
    </source>
</evidence>
<dbReference type="EMBL" id="UINC01173315">
    <property type="protein sequence ID" value="SVD78847.1"/>
    <property type="molecule type" value="Genomic_DNA"/>
</dbReference>
<organism evidence="3">
    <name type="scientific">marine metagenome</name>
    <dbReference type="NCBI Taxonomy" id="408172"/>
    <lineage>
        <taxon>unclassified sequences</taxon>
        <taxon>metagenomes</taxon>
        <taxon>ecological metagenomes</taxon>
    </lineage>
</organism>
<protein>
    <recommendedName>
        <fullName evidence="2">NAD(P)-binding domain-containing protein</fullName>
    </recommendedName>
</protein>
<dbReference type="InterPro" id="IPR016040">
    <property type="entry name" value="NAD(P)-bd_dom"/>
</dbReference>
<dbReference type="Pfam" id="PF16363">
    <property type="entry name" value="GDP_Man_Dehyd"/>
    <property type="match status" value="1"/>
</dbReference>
<sequence>MKILVTGSAGFIGSTLTLRLLARGDTVIGIDNHNDYYDPALKEARLERFINDPNYRHLRVDLSDRQI</sequence>
<evidence type="ECO:0000256" key="1">
    <source>
        <dbReference type="ARBA" id="ARBA00023027"/>
    </source>
</evidence>
<accession>A0A382Y684</accession>
<gene>
    <name evidence="3" type="ORF">METZ01_LOCUS431701</name>
</gene>
<dbReference type="InterPro" id="IPR036291">
    <property type="entry name" value="NAD(P)-bd_dom_sf"/>
</dbReference>
<proteinExistence type="predicted"/>
<keyword evidence="1" id="KW-0520">NAD</keyword>